<keyword evidence="1" id="KW-0472">Membrane</keyword>
<protein>
    <recommendedName>
        <fullName evidence="4">SPW repeat protein</fullName>
    </recommendedName>
</protein>
<keyword evidence="1" id="KW-0812">Transmembrane</keyword>
<dbReference type="AlphaFoldDB" id="A0A7D7QB32"/>
<reference evidence="3" key="1">
    <citation type="submission" date="2020-06" db="EMBL/GenBank/DDBJ databases">
        <title>Nostoc edaphicum CCNP1411 genome.</title>
        <authorList>
            <person name="Fidor A."/>
            <person name="Grabski M."/>
            <person name="Gawor J."/>
            <person name="Gromadka R."/>
            <person name="Wegrzyn G."/>
            <person name="Mazur-Marzec H."/>
        </authorList>
    </citation>
    <scope>NUCLEOTIDE SEQUENCE [LARGE SCALE GENOMIC DNA]</scope>
    <source>
        <strain evidence="3">CCNP1411</strain>
    </source>
</reference>
<evidence type="ECO:0008006" key="4">
    <source>
        <dbReference type="Google" id="ProtNLM"/>
    </source>
</evidence>
<evidence type="ECO:0000313" key="3">
    <source>
        <dbReference type="Proteomes" id="UP000514713"/>
    </source>
</evidence>
<organism evidence="2 3">
    <name type="scientific">Nostoc edaphicum CCNP1411</name>
    <dbReference type="NCBI Taxonomy" id="1472755"/>
    <lineage>
        <taxon>Bacteria</taxon>
        <taxon>Bacillati</taxon>
        <taxon>Cyanobacteriota</taxon>
        <taxon>Cyanophyceae</taxon>
        <taxon>Nostocales</taxon>
        <taxon>Nostocaceae</taxon>
        <taxon>Nostoc</taxon>
    </lineage>
</organism>
<feature type="transmembrane region" description="Helical" evidence="1">
    <location>
        <begin position="12"/>
        <end position="34"/>
    </location>
</feature>
<accession>A0A7D7QB32</accession>
<gene>
    <name evidence="2" type="ORF">HUN01_28440</name>
</gene>
<dbReference type="KEGG" id="ned:HUN01_28440"/>
<sequence>MNKYAVWFRALVWLGVIQNCVMGIPAIFAPNWLLELLHQRPTEDPVWTSFAGLLVVLLSLFYIPGGNDPYRYTSNAVLAIFARSQGVIFFFFIYPNVYPAFGIIDLVFFLFQAPLLILTMLNKPQASTPDNDVLKYGGSTYKEVT</sequence>
<proteinExistence type="predicted"/>
<evidence type="ECO:0000313" key="2">
    <source>
        <dbReference type="EMBL" id="QMS91335.1"/>
    </source>
</evidence>
<evidence type="ECO:0000256" key="1">
    <source>
        <dbReference type="SAM" id="Phobius"/>
    </source>
</evidence>
<dbReference type="RefSeq" id="WP_181928971.1">
    <property type="nucleotide sequence ID" value="NZ_CP054698.1"/>
</dbReference>
<keyword evidence="1" id="KW-1133">Transmembrane helix</keyword>
<feature type="transmembrane region" description="Helical" evidence="1">
    <location>
        <begin position="46"/>
        <end position="63"/>
    </location>
</feature>
<name>A0A7D7QB32_9NOSO</name>
<keyword evidence="3" id="KW-1185">Reference proteome</keyword>
<dbReference type="EMBL" id="CP054698">
    <property type="protein sequence ID" value="QMS91335.1"/>
    <property type="molecule type" value="Genomic_DNA"/>
</dbReference>
<dbReference type="Proteomes" id="UP000514713">
    <property type="component" value="Chromosome"/>
</dbReference>